<name>A0A0D8HCR3_9ACTN</name>
<dbReference type="Proteomes" id="UP000032360">
    <property type="component" value="Unassembled WGS sequence"/>
</dbReference>
<reference evidence="2 3" key="1">
    <citation type="submission" date="2015-01" db="EMBL/GenBank/DDBJ databases">
        <title>Draft genome of the acidophilic iron oxidizer Acidithrix ferrooxidans strain Py-F3.</title>
        <authorList>
            <person name="Poehlein A."/>
            <person name="Eisen S."/>
            <person name="Schloemann M."/>
            <person name="Johnson B.D."/>
            <person name="Daniel R."/>
            <person name="Muehling M."/>
        </authorList>
    </citation>
    <scope>NUCLEOTIDE SEQUENCE [LARGE SCALE GENOMIC DNA]</scope>
    <source>
        <strain evidence="2 3">Py-F3</strain>
    </source>
</reference>
<organism evidence="2 3">
    <name type="scientific">Acidithrix ferrooxidans</name>
    <dbReference type="NCBI Taxonomy" id="1280514"/>
    <lineage>
        <taxon>Bacteria</taxon>
        <taxon>Bacillati</taxon>
        <taxon>Actinomycetota</taxon>
        <taxon>Acidimicrobiia</taxon>
        <taxon>Acidimicrobiales</taxon>
        <taxon>Acidimicrobiaceae</taxon>
        <taxon>Acidithrix</taxon>
    </lineage>
</organism>
<proteinExistence type="predicted"/>
<evidence type="ECO:0000313" key="3">
    <source>
        <dbReference type="Proteomes" id="UP000032360"/>
    </source>
</evidence>
<accession>A0A0D8HCR3</accession>
<evidence type="ECO:0000256" key="1">
    <source>
        <dbReference type="SAM" id="MobiDB-lite"/>
    </source>
</evidence>
<dbReference type="EMBL" id="JXYS01000126">
    <property type="protein sequence ID" value="KJF15755.1"/>
    <property type="molecule type" value="Genomic_DNA"/>
</dbReference>
<keyword evidence="3" id="KW-1185">Reference proteome</keyword>
<feature type="region of interest" description="Disordered" evidence="1">
    <location>
        <begin position="61"/>
        <end position="84"/>
    </location>
</feature>
<gene>
    <name evidence="2" type="ORF">AXFE_34000</name>
</gene>
<protein>
    <submittedName>
        <fullName evidence="2">Uncharacterized protein</fullName>
    </submittedName>
</protein>
<evidence type="ECO:0000313" key="2">
    <source>
        <dbReference type="EMBL" id="KJF15755.1"/>
    </source>
</evidence>
<dbReference type="AlphaFoldDB" id="A0A0D8HCR3"/>
<sequence>MHANSLVKQLLDVKGVIVNDFLSQCDMKSPNLTVPKGGTCHSADKPTDTCERSNSLVWSCRKSTRGKSHRPNREVKPTLPATRP</sequence>
<comment type="caution">
    <text evidence="2">The sequence shown here is derived from an EMBL/GenBank/DDBJ whole genome shotgun (WGS) entry which is preliminary data.</text>
</comment>